<keyword evidence="2" id="KW-1185">Reference proteome</keyword>
<sequence>MRSEREQNLNRGVRWMWYTWTEGWLWTWVHLDRGVACGRVLLDRGCCGVVYLDRGVAVERGILGKRGGGWTWYTWTEGCGGLWYNLD</sequence>
<comment type="caution">
    <text evidence="1">The sequence shown here is derived from an EMBL/GenBank/DDBJ whole genome shotgun (WGS) entry which is preliminary data.</text>
</comment>
<dbReference type="EMBL" id="CATNWA010008330">
    <property type="protein sequence ID" value="CAI9555915.1"/>
    <property type="molecule type" value="Genomic_DNA"/>
</dbReference>
<organism evidence="1 2">
    <name type="scientific">Staurois parvus</name>
    <dbReference type="NCBI Taxonomy" id="386267"/>
    <lineage>
        <taxon>Eukaryota</taxon>
        <taxon>Metazoa</taxon>
        <taxon>Chordata</taxon>
        <taxon>Craniata</taxon>
        <taxon>Vertebrata</taxon>
        <taxon>Euteleostomi</taxon>
        <taxon>Amphibia</taxon>
        <taxon>Batrachia</taxon>
        <taxon>Anura</taxon>
        <taxon>Neobatrachia</taxon>
        <taxon>Ranoidea</taxon>
        <taxon>Ranidae</taxon>
        <taxon>Staurois</taxon>
    </lineage>
</organism>
<name>A0ABN9C883_9NEOB</name>
<evidence type="ECO:0000313" key="2">
    <source>
        <dbReference type="Proteomes" id="UP001162483"/>
    </source>
</evidence>
<gene>
    <name evidence="1" type="ORF">SPARVUS_LOCUS4485704</name>
</gene>
<dbReference type="Proteomes" id="UP001162483">
    <property type="component" value="Unassembled WGS sequence"/>
</dbReference>
<protein>
    <submittedName>
        <fullName evidence="1">Uncharacterized protein</fullName>
    </submittedName>
</protein>
<reference evidence="1" key="1">
    <citation type="submission" date="2023-05" db="EMBL/GenBank/DDBJ databases">
        <authorList>
            <person name="Stuckert A."/>
        </authorList>
    </citation>
    <scope>NUCLEOTIDE SEQUENCE</scope>
</reference>
<accession>A0ABN9C883</accession>
<feature type="non-terminal residue" evidence="1">
    <location>
        <position position="87"/>
    </location>
</feature>
<proteinExistence type="predicted"/>
<evidence type="ECO:0000313" key="1">
    <source>
        <dbReference type="EMBL" id="CAI9555915.1"/>
    </source>
</evidence>